<dbReference type="EMBL" id="LXTC01000001">
    <property type="protein sequence ID" value="OBA24548.1"/>
    <property type="molecule type" value="Genomic_DNA"/>
</dbReference>
<dbReference type="InterPro" id="IPR027417">
    <property type="entry name" value="P-loop_NTPase"/>
</dbReference>
<keyword evidence="7" id="KW-1185">Reference proteome</keyword>
<evidence type="ECO:0000313" key="7">
    <source>
        <dbReference type="Proteomes" id="UP000092555"/>
    </source>
</evidence>
<sequence length="166" mass="18893">MGGNLVPDSIMVGLITEQLRANKWLNARSSWLLDGFPRTLLQAEKLDKVLYQQSAPLNLVVELDVNQSVILERVEARWIHLPSGRVYNLDYNPPKVAFKDDITGEPLLKRSDDTAEVFQKRLDSYNEEISPLREYYKEQGILATASGDSSDIIFPKLKNLVETRFA</sequence>
<keyword evidence="1 4" id="KW-0808">Transferase</keyword>
<dbReference type="GO" id="GO:0005743">
    <property type="term" value="C:mitochondrial inner membrane"/>
    <property type="evidence" value="ECO:0007669"/>
    <property type="project" value="EnsemblFungi"/>
</dbReference>
<dbReference type="InterPro" id="IPR033690">
    <property type="entry name" value="Adenylat_kinase_CS"/>
</dbReference>
<dbReference type="HAMAP" id="MF_00235">
    <property type="entry name" value="Adenylate_kinase_Adk"/>
    <property type="match status" value="1"/>
</dbReference>
<comment type="caution">
    <text evidence="6">The sequence shown here is derived from an EMBL/GenBank/DDBJ whole genome shotgun (WGS) entry which is preliminary data.</text>
</comment>
<dbReference type="PANTHER" id="PTHR23359">
    <property type="entry name" value="NUCLEOTIDE KINASE"/>
    <property type="match status" value="1"/>
</dbReference>
<comment type="similarity">
    <text evidence="4">Belongs to the adenylate kinase family.</text>
</comment>
<evidence type="ECO:0000313" key="6">
    <source>
        <dbReference type="EMBL" id="OBA24548.1"/>
    </source>
</evidence>
<dbReference type="PRINTS" id="PR00094">
    <property type="entry name" value="ADENYLTKNASE"/>
</dbReference>
<dbReference type="CDD" id="cd01428">
    <property type="entry name" value="ADK"/>
    <property type="match status" value="1"/>
</dbReference>
<accession>A0A1A0HL58</accession>
<dbReference type="OrthoDB" id="439792at2759"/>
<dbReference type="GO" id="GO:0005759">
    <property type="term" value="C:mitochondrial matrix"/>
    <property type="evidence" value="ECO:0007669"/>
    <property type="project" value="EnsemblFungi"/>
</dbReference>
<gene>
    <name evidence="6" type="ORF">METBIDRAFT_30784</name>
</gene>
<proteinExistence type="inferred from homology"/>
<evidence type="ECO:0000256" key="4">
    <source>
        <dbReference type="RuleBase" id="RU003330"/>
    </source>
</evidence>
<keyword evidence="6" id="KW-0378">Hydrolase</keyword>
<dbReference type="SUPFAM" id="SSF52540">
    <property type="entry name" value="P-loop containing nucleoside triphosphate hydrolases"/>
    <property type="match status" value="1"/>
</dbReference>
<keyword evidence="2" id="KW-0547">Nucleotide-binding</keyword>
<dbReference type="Proteomes" id="UP000092555">
    <property type="component" value="Unassembled WGS sequence"/>
</dbReference>
<dbReference type="Pfam" id="PF05191">
    <property type="entry name" value="ADK_lid"/>
    <property type="match status" value="1"/>
</dbReference>
<evidence type="ECO:0000256" key="3">
    <source>
        <dbReference type="ARBA" id="ARBA00022777"/>
    </source>
</evidence>
<dbReference type="AlphaFoldDB" id="A0A1A0HL58"/>
<dbReference type="PROSITE" id="PS00113">
    <property type="entry name" value="ADENYLATE_KINASE"/>
    <property type="match status" value="1"/>
</dbReference>
<dbReference type="GO" id="GO:0004017">
    <property type="term" value="F:AMP kinase activity"/>
    <property type="evidence" value="ECO:0007669"/>
    <property type="project" value="InterPro"/>
</dbReference>
<dbReference type="Gene3D" id="3.40.50.300">
    <property type="entry name" value="P-loop containing nucleotide triphosphate hydrolases"/>
    <property type="match status" value="1"/>
</dbReference>
<evidence type="ECO:0000256" key="1">
    <source>
        <dbReference type="ARBA" id="ARBA00022679"/>
    </source>
</evidence>
<keyword evidence="3 4" id="KW-0418">Kinase</keyword>
<protein>
    <submittedName>
        <fullName evidence="6">p-loop containing nucleoside triphosphate hydrolase protein</fullName>
    </submittedName>
</protein>
<dbReference type="GO" id="GO:0016787">
    <property type="term" value="F:hydrolase activity"/>
    <property type="evidence" value="ECO:0007669"/>
    <property type="project" value="UniProtKB-KW"/>
</dbReference>
<name>A0A1A0HL58_9ASCO</name>
<dbReference type="Pfam" id="PF00406">
    <property type="entry name" value="ADK"/>
    <property type="match status" value="1"/>
</dbReference>
<dbReference type="InterPro" id="IPR000850">
    <property type="entry name" value="Adenylat/UMP-CMP_kin"/>
</dbReference>
<organism evidence="6 7">
    <name type="scientific">Metschnikowia bicuspidata var. bicuspidata NRRL YB-4993</name>
    <dbReference type="NCBI Taxonomy" id="869754"/>
    <lineage>
        <taxon>Eukaryota</taxon>
        <taxon>Fungi</taxon>
        <taxon>Dikarya</taxon>
        <taxon>Ascomycota</taxon>
        <taxon>Saccharomycotina</taxon>
        <taxon>Pichiomycetes</taxon>
        <taxon>Metschnikowiaceae</taxon>
        <taxon>Metschnikowia</taxon>
    </lineage>
</organism>
<reference evidence="6 7" key="1">
    <citation type="submission" date="2016-05" db="EMBL/GenBank/DDBJ databases">
        <title>Comparative genomics of biotechnologically important yeasts.</title>
        <authorList>
            <consortium name="DOE Joint Genome Institute"/>
            <person name="Riley R."/>
            <person name="Haridas S."/>
            <person name="Wolfe K.H."/>
            <person name="Lopes M.R."/>
            <person name="Hittinger C.T."/>
            <person name="Goker M."/>
            <person name="Salamov A."/>
            <person name="Wisecaver J."/>
            <person name="Long T.M."/>
            <person name="Aerts A.L."/>
            <person name="Barry K."/>
            <person name="Choi C."/>
            <person name="Clum A."/>
            <person name="Coughlan A.Y."/>
            <person name="Deshpande S."/>
            <person name="Douglass A.P."/>
            <person name="Hanson S.J."/>
            <person name="Klenk H.-P."/>
            <person name="LaButti K."/>
            <person name="Lapidus A."/>
            <person name="Lindquist E."/>
            <person name="Lipzen A."/>
            <person name="Meier-kolthoff J.P."/>
            <person name="Ohm R.A."/>
            <person name="Otillar R.P."/>
            <person name="Pangilinan J."/>
            <person name="Peng Y."/>
            <person name="Rokas A."/>
            <person name="Rosa C.A."/>
            <person name="Scheuner C."/>
            <person name="Sibirny A.A."/>
            <person name="Slot J.C."/>
            <person name="Stielow J.B."/>
            <person name="Sun H."/>
            <person name="Kurtzman C.P."/>
            <person name="Blackwell M."/>
            <person name="Grigoriev I.V."/>
            <person name="Jeffries T.W."/>
        </authorList>
    </citation>
    <scope>NUCLEOTIDE SEQUENCE [LARGE SCALE GENOMIC DNA]</scope>
    <source>
        <strain evidence="6 7">NRRL YB-4993</strain>
    </source>
</reference>
<dbReference type="GeneID" id="30028684"/>
<dbReference type="STRING" id="869754.A0A1A0HL58"/>
<feature type="domain" description="Adenylate kinase active site lid" evidence="5">
    <location>
        <begin position="77"/>
        <end position="112"/>
    </location>
</feature>
<dbReference type="RefSeq" id="XP_018715029.1">
    <property type="nucleotide sequence ID" value="XM_018855708.1"/>
</dbReference>
<evidence type="ECO:0000256" key="2">
    <source>
        <dbReference type="ARBA" id="ARBA00022741"/>
    </source>
</evidence>
<dbReference type="GO" id="GO:0046899">
    <property type="term" value="F:nucleoside triphosphate adenylate kinase activity"/>
    <property type="evidence" value="ECO:0007669"/>
    <property type="project" value="EnsemblFungi"/>
</dbReference>
<dbReference type="InterPro" id="IPR007862">
    <property type="entry name" value="Adenylate_kinase_lid-dom"/>
</dbReference>
<evidence type="ECO:0000259" key="5">
    <source>
        <dbReference type="Pfam" id="PF05191"/>
    </source>
</evidence>
<dbReference type="GO" id="GO:0005524">
    <property type="term" value="F:ATP binding"/>
    <property type="evidence" value="ECO:0007669"/>
    <property type="project" value="InterPro"/>
</dbReference>